<evidence type="ECO:0000256" key="1">
    <source>
        <dbReference type="ARBA" id="ARBA00001970"/>
    </source>
</evidence>
<dbReference type="GO" id="GO:0020037">
    <property type="term" value="F:heme binding"/>
    <property type="evidence" value="ECO:0007669"/>
    <property type="project" value="TreeGrafter"/>
</dbReference>
<keyword evidence="6 7" id="KW-0408">Iron</keyword>
<dbReference type="SUPFAM" id="SSF47240">
    <property type="entry name" value="Ferritin-like"/>
    <property type="match status" value="1"/>
</dbReference>
<dbReference type="InterPro" id="IPR009078">
    <property type="entry name" value="Ferritin-like_SF"/>
</dbReference>
<feature type="binding site" evidence="8">
    <location>
        <position position="127"/>
    </location>
    <ligand>
        <name>Fe cation</name>
        <dbReference type="ChEBI" id="CHEBI:24875"/>
        <label>2</label>
    </ligand>
</feature>
<dbReference type="PROSITE" id="PS50905">
    <property type="entry name" value="FERRITIN_LIKE"/>
    <property type="match status" value="1"/>
</dbReference>
<feature type="binding site" evidence="8">
    <location>
        <position position="94"/>
    </location>
    <ligand>
        <name>Fe cation</name>
        <dbReference type="ChEBI" id="CHEBI:24875"/>
        <label>2</label>
    </ligand>
</feature>
<dbReference type="PIRSF" id="PIRSF002560">
    <property type="entry name" value="Bacterioferritin"/>
    <property type="match status" value="1"/>
</dbReference>
<dbReference type="GO" id="GO:0006879">
    <property type="term" value="P:intracellular iron ion homeostasis"/>
    <property type="evidence" value="ECO:0007669"/>
    <property type="project" value="UniProtKB-KW"/>
</dbReference>
<dbReference type="EMBL" id="QUQO01000001">
    <property type="protein sequence ID" value="RFB05270.1"/>
    <property type="molecule type" value="Genomic_DNA"/>
</dbReference>
<dbReference type="EC" id="1.16.3.1" evidence="7"/>
<reference evidence="11 12" key="1">
    <citation type="submission" date="2018-08" db="EMBL/GenBank/DDBJ databases">
        <title>Parvularcula sp. SM1705, isolated from surface water of the South Sea China.</title>
        <authorList>
            <person name="Sun L."/>
        </authorList>
    </citation>
    <scope>NUCLEOTIDE SEQUENCE [LARGE SCALE GENOMIC DNA]</scope>
    <source>
        <strain evidence="11 12">SM1705</strain>
    </source>
</reference>
<comment type="catalytic activity">
    <reaction evidence="7">
        <text>4 Fe(2+) + O2 + 4 H(+) = 4 Fe(3+) + 2 H2O</text>
        <dbReference type="Rhea" id="RHEA:11148"/>
        <dbReference type="ChEBI" id="CHEBI:15377"/>
        <dbReference type="ChEBI" id="CHEBI:15378"/>
        <dbReference type="ChEBI" id="CHEBI:15379"/>
        <dbReference type="ChEBI" id="CHEBI:29033"/>
        <dbReference type="ChEBI" id="CHEBI:29034"/>
        <dbReference type="EC" id="1.16.3.1"/>
    </reaction>
</comment>
<dbReference type="NCBIfam" id="TIGR00754">
    <property type="entry name" value="bfr"/>
    <property type="match status" value="1"/>
</dbReference>
<evidence type="ECO:0000259" key="10">
    <source>
        <dbReference type="PROSITE" id="PS50905"/>
    </source>
</evidence>
<feature type="binding site" evidence="8">
    <location>
        <position position="51"/>
    </location>
    <ligand>
        <name>Fe cation</name>
        <dbReference type="ChEBI" id="CHEBI:24875"/>
        <label>2</label>
    </ligand>
</feature>
<dbReference type="GO" id="GO:0140315">
    <property type="term" value="F:iron ion sequestering activity"/>
    <property type="evidence" value="ECO:0007669"/>
    <property type="project" value="UniProtKB-ARBA"/>
</dbReference>
<dbReference type="FunCoup" id="A0A371RIK2">
    <property type="interactions" value="221"/>
</dbReference>
<feature type="domain" description="Ferritin-like diiron" evidence="10">
    <location>
        <begin position="1"/>
        <end position="145"/>
    </location>
</feature>
<evidence type="ECO:0000313" key="12">
    <source>
        <dbReference type="Proteomes" id="UP000264589"/>
    </source>
</evidence>
<dbReference type="GO" id="GO:0005829">
    <property type="term" value="C:cytosol"/>
    <property type="evidence" value="ECO:0007669"/>
    <property type="project" value="TreeGrafter"/>
</dbReference>
<dbReference type="Gene3D" id="1.20.1260.10">
    <property type="match status" value="1"/>
</dbReference>
<dbReference type="GO" id="GO:0006826">
    <property type="term" value="P:iron ion transport"/>
    <property type="evidence" value="ECO:0007669"/>
    <property type="project" value="InterPro"/>
</dbReference>
<dbReference type="FunFam" id="1.20.1260.10:FF:000005">
    <property type="entry name" value="Bacterioferritin"/>
    <property type="match status" value="1"/>
</dbReference>
<comment type="similarity">
    <text evidence="2 7 9">Belongs to the bacterioferritin family.</text>
</comment>
<feature type="binding site" evidence="8">
    <location>
        <position position="50"/>
    </location>
    <ligand>
        <name>Fe cation</name>
        <dbReference type="ChEBI" id="CHEBI:24875"/>
        <label>3</label>
    </ligand>
</feature>
<dbReference type="RefSeq" id="WP_116391902.1">
    <property type="nucleotide sequence ID" value="NZ_CAXQPM010000005.1"/>
</dbReference>
<dbReference type="AlphaFoldDB" id="A0A371RIK2"/>
<comment type="function">
    <text evidence="7">Iron-storage protein, whose ferroxidase center binds Fe(2+), oxidizes it using dioxygen to Fe(3+), and participates in the subsequent Fe(3+) oxide mineral core formation within the central cavity of the BFR protein shell.</text>
</comment>
<evidence type="ECO:0000256" key="7">
    <source>
        <dbReference type="PIRNR" id="PIRNR002560"/>
    </source>
</evidence>
<evidence type="ECO:0000256" key="9">
    <source>
        <dbReference type="RuleBase" id="RU000623"/>
    </source>
</evidence>
<dbReference type="Proteomes" id="UP000264589">
    <property type="component" value="Unassembled WGS sequence"/>
</dbReference>
<gene>
    <name evidence="11" type="primary">bfr</name>
    <name evidence="11" type="ORF">DX908_08375</name>
</gene>
<evidence type="ECO:0000313" key="11">
    <source>
        <dbReference type="EMBL" id="RFB05270.1"/>
    </source>
</evidence>
<feature type="binding site" evidence="8">
    <location>
        <position position="51"/>
    </location>
    <ligand>
        <name>Fe cation</name>
        <dbReference type="ChEBI" id="CHEBI:24875"/>
        <label>1</label>
    </ligand>
</feature>
<keyword evidence="12" id="KW-1185">Reference proteome</keyword>
<dbReference type="InterPro" id="IPR002024">
    <property type="entry name" value="Bacterioferritin"/>
</dbReference>
<comment type="caution">
    <text evidence="11">The sequence shown here is derived from an EMBL/GenBank/DDBJ whole genome shotgun (WGS) entry which is preliminary data.</text>
</comment>
<dbReference type="Pfam" id="PF00210">
    <property type="entry name" value="Ferritin"/>
    <property type="match status" value="1"/>
</dbReference>
<organism evidence="11 12">
    <name type="scientific">Parvularcula marina</name>
    <dbReference type="NCBI Taxonomy" id="2292771"/>
    <lineage>
        <taxon>Bacteria</taxon>
        <taxon>Pseudomonadati</taxon>
        <taxon>Pseudomonadota</taxon>
        <taxon>Alphaproteobacteria</taxon>
        <taxon>Parvularculales</taxon>
        <taxon>Parvularculaceae</taxon>
        <taxon>Parvularcula</taxon>
    </lineage>
</organism>
<dbReference type="CDD" id="cd00907">
    <property type="entry name" value="Bacterioferritin"/>
    <property type="match status" value="1"/>
</dbReference>
<dbReference type="PRINTS" id="PR00601">
    <property type="entry name" value="BACFERRITIN"/>
</dbReference>
<evidence type="ECO:0000256" key="8">
    <source>
        <dbReference type="PIRSR" id="PIRSR002560-1"/>
    </source>
</evidence>
<dbReference type="PROSITE" id="PS00549">
    <property type="entry name" value="BACTERIOFERRITIN"/>
    <property type="match status" value="1"/>
</dbReference>
<accession>A0A371RIK2</accession>
<feature type="binding site" evidence="8">
    <location>
        <position position="127"/>
    </location>
    <ligand>
        <name>Fe cation</name>
        <dbReference type="ChEBI" id="CHEBI:24875"/>
        <label>1</label>
    </ligand>
</feature>
<dbReference type="GO" id="GO:0004322">
    <property type="term" value="F:ferroxidase activity"/>
    <property type="evidence" value="ECO:0007669"/>
    <property type="project" value="UniProtKB-EC"/>
</dbReference>
<feature type="binding site" evidence="8">
    <location>
        <position position="18"/>
    </location>
    <ligand>
        <name>Fe cation</name>
        <dbReference type="ChEBI" id="CHEBI:24875"/>
        <label>1</label>
    </ligand>
</feature>
<proteinExistence type="inferred from homology"/>
<evidence type="ECO:0000256" key="5">
    <source>
        <dbReference type="ARBA" id="ARBA00022723"/>
    </source>
</evidence>
<dbReference type="InterPro" id="IPR008331">
    <property type="entry name" value="Ferritin_DPS_dom"/>
</dbReference>
<dbReference type="OrthoDB" id="9800505at2"/>
<dbReference type="InterPro" id="IPR012347">
    <property type="entry name" value="Ferritin-like"/>
</dbReference>
<evidence type="ECO:0000256" key="4">
    <source>
        <dbReference type="ARBA" id="ARBA00022617"/>
    </source>
</evidence>
<keyword evidence="4 9" id="KW-0349">Heme</keyword>
<feature type="binding site" evidence="8">
    <location>
        <position position="130"/>
    </location>
    <ligand>
        <name>Fe cation</name>
        <dbReference type="ChEBI" id="CHEBI:24875"/>
        <label>2</label>
    </ligand>
</feature>
<keyword evidence="3 7" id="KW-0409">Iron storage</keyword>
<evidence type="ECO:0000256" key="3">
    <source>
        <dbReference type="ARBA" id="ARBA00022434"/>
    </source>
</evidence>
<evidence type="ECO:0000256" key="2">
    <source>
        <dbReference type="ARBA" id="ARBA00008093"/>
    </source>
</evidence>
<sequence length="164" mass="18960">MKGDAKVIEFLNLALKNELTAINQYFLHARMLDNWGITVLGKKEYKESIEEMEHADKLIERILFLEGLPNLQDLGKLRIGEDVKELLECDLALELDAIPLLKDAMEHCEKVRDYVSRDLFDYILRNEEEHVDWLETQLELADRLGMQNFLQLQSEPNASGGSLD</sequence>
<dbReference type="InParanoid" id="A0A371RIK2"/>
<comment type="cofactor">
    <cofactor evidence="1">
        <name>heme b</name>
        <dbReference type="ChEBI" id="CHEBI:60344"/>
    </cofactor>
</comment>
<feature type="binding site" evidence="8">
    <location>
        <position position="54"/>
    </location>
    <ligand>
        <name>Fe cation</name>
        <dbReference type="ChEBI" id="CHEBI:24875"/>
        <label>1</label>
    </ligand>
</feature>
<feature type="binding site" description="axial binding residue" evidence="8">
    <location>
        <position position="52"/>
    </location>
    <ligand>
        <name>heme b</name>
        <dbReference type="ChEBI" id="CHEBI:60344"/>
        <note>ligand shared between dimeric partners</note>
    </ligand>
    <ligandPart>
        <name>Fe</name>
        <dbReference type="ChEBI" id="CHEBI:18248"/>
    </ligandPart>
</feature>
<dbReference type="InterPro" id="IPR009040">
    <property type="entry name" value="Ferritin-like_diiron"/>
</dbReference>
<dbReference type="PANTHER" id="PTHR30295:SF0">
    <property type="entry name" value="BACTERIOFERRITIN"/>
    <property type="match status" value="1"/>
</dbReference>
<protein>
    <recommendedName>
        <fullName evidence="7 9">Bacterioferritin</fullName>
        <ecNumber evidence="7">1.16.3.1</ecNumber>
    </recommendedName>
</protein>
<name>A0A371RIK2_9PROT</name>
<evidence type="ECO:0000256" key="6">
    <source>
        <dbReference type="ARBA" id="ARBA00023004"/>
    </source>
</evidence>
<keyword evidence="5 7" id="KW-0479">Metal-binding</keyword>
<dbReference type="PANTHER" id="PTHR30295">
    <property type="entry name" value="BACTERIOFERRITIN"/>
    <property type="match status" value="1"/>
</dbReference>
<dbReference type="GO" id="GO:0008199">
    <property type="term" value="F:ferric iron binding"/>
    <property type="evidence" value="ECO:0007669"/>
    <property type="project" value="InterPro"/>
</dbReference>